<reference key="2">
    <citation type="submission" date="2011-04" db="EMBL/GenBank/DDBJ databases">
        <title>High-quality genome sequence of Pichia pastoris CBS 7435.</title>
        <authorList>
            <person name="Kueberl A."/>
            <person name="Schneider J."/>
            <person name="Thallinger G.G."/>
            <person name="Anderl I."/>
            <person name="Wibberg D."/>
            <person name="Hajek T."/>
            <person name="Jaenicke S."/>
            <person name="Brinkrolf K."/>
            <person name="Goesmann A."/>
            <person name="Szczepanowski R."/>
            <person name="Puehler A."/>
            <person name="Schwab H."/>
            <person name="Glieder A."/>
            <person name="Pichler H."/>
        </authorList>
    </citation>
    <scope>NUCLEOTIDE SEQUENCE</scope>
    <source>
        <strain>CBS 7435</strain>
    </source>
</reference>
<protein>
    <recommendedName>
        <fullName evidence="9">Maintenance of telomere capping protein 6</fullName>
    </recommendedName>
</protein>
<keyword evidence="3" id="KW-0732">Signal</keyword>
<dbReference type="GO" id="GO:0016020">
    <property type="term" value="C:membrane"/>
    <property type="evidence" value="ECO:0007669"/>
    <property type="project" value="UniProtKB-SubCell"/>
</dbReference>
<evidence type="ECO:0000256" key="6">
    <source>
        <dbReference type="ARBA" id="ARBA00023180"/>
    </source>
</evidence>
<dbReference type="PANTHER" id="PTHR35518">
    <property type="entry name" value="MAINTENANCE OF TELOMOERE CAPPING"/>
    <property type="match status" value="1"/>
</dbReference>
<evidence type="ECO:0000256" key="2">
    <source>
        <dbReference type="ARBA" id="ARBA00022692"/>
    </source>
</evidence>
<evidence type="ECO:0000256" key="9">
    <source>
        <dbReference type="ARBA" id="ARBA00039865"/>
    </source>
</evidence>
<feature type="transmembrane region" description="Helical" evidence="10">
    <location>
        <begin position="487"/>
        <end position="506"/>
    </location>
</feature>
<evidence type="ECO:0000313" key="12">
    <source>
        <dbReference type="EMBL" id="CCA37395.1"/>
    </source>
</evidence>
<dbReference type="EMBL" id="FR839628">
    <property type="protein sequence ID" value="CCA37395.1"/>
    <property type="molecule type" value="Genomic_DNA"/>
</dbReference>
<keyword evidence="13" id="KW-1185">Reference proteome</keyword>
<name>F2QPR7_KOMPC</name>
<evidence type="ECO:0000256" key="3">
    <source>
        <dbReference type="ARBA" id="ARBA00022729"/>
    </source>
</evidence>
<evidence type="ECO:0000256" key="4">
    <source>
        <dbReference type="ARBA" id="ARBA00022989"/>
    </source>
</evidence>
<dbReference type="Proteomes" id="UP000006853">
    <property type="component" value="Chromosome 1"/>
</dbReference>
<comment type="subcellular location">
    <subcellularLocation>
        <location evidence="1">Membrane</location>
        <topology evidence="1">Single-pass type I membrane protein</topology>
    </subcellularLocation>
</comment>
<keyword evidence="6" id="KW-0325">Glycoprotein</keyword>
<evidence type="ECO:0000259" key="11">
    <source>
        <dbReference type="Pfam" id="PF25506"/>
    </source>
</evidence>
<gene>
    <name evidence="12" type="ordered locus">PP7435_Chr1-1276</name>
</gene>
<comment type="similarity">
    <text evidence="8">Belongs to the MTC6 family.</text>
</comment>
<evidence type="ECO:0000256" key="7">
    <source>
        <dbReference type="ARBA" id="ARBA00037703"/>
    </source>
</evidence>
<sequence>MIIAFFLLIQCVYCVIWPPLSVDNEVALRSQRDVSYNVSVDQLVDVGVRLSTVIFERDTYTQPYLNRVDNLLNASVGNILIDAYWDEGGFNWQLCPAPFSANVTPIADGSTILQLEWDNKQYTCDRRLDLASIFTRIDEHIRASARSVSLNLITIYMSLHSIGTQNPTPVSQPGTLSRPLVRSIDQVQILTPASLRVAQLSNSTYQGLEFDPNGYPILGELLQSRGIRVIPIILENNMYEDTSYELERDSNLYFIQNSTIDVTQTNTADTKLTDLTTNITNWTIADSQALLSESFRLVMETEEDPFSLESYTNHISHGYSPFLNRKYNESEIRQFAVNRLWSWKNSYLPEVSVPLLGDQDDSNSANETLQCASFSNLSWIISSCDEPRQVACRNSSYWLQWTVTSTLSNYYGATEACPVGTFFDIPRTPLDSMTLQREIPLNSSVWIDLNTLDSGGCWISGGAEAECPYHRVTLVSLYVEILTPSSVVSIVLIAIVVLLHFVRIPIQKNRKYWRKLQDNIKDSDGIPS</sequence>
<reference evidence="12 13" key="3">
    <citation type="journal article" date="2016" name="FEMS Yeast Res.">
        <title>Curation of the genome annotation of Pichia pastoris (Komagataella phaffii) CBS7435 from gene level to protein function.</title>
        <authorList>
            <person name="Valli M."/>
            <person name="Tatto N.E."/>
            <person name="Peymann A."/>
            <person name="Gruber C."/>
            <person name="Landes N."/>
            <person name="Ekker H."/>
            <person name="Thallinger G.G."/>
            <person name="Mattanovich D."/>
            <person name="Gasser B."/>
            <person name="Graf A.B."/>
        </authorList>
    </citation>
    <scope>GENOME REANNOTATION</scope>
    <source>
        <strain evidence="12 13">ATCC 76273 / CBS 7435 / CECT 11047 / NRRL Y-11430 / Wegner 21-1</strain>
    </source>
</reference>
<evidence type="ECO:0000256" key="10">
    <source>
        <dbReference type="SAM" id="Phobius"/>
    </source>
</evidence>
<dbReference type="HOGENOM" id="CLU_033723_0_0_1"/>
<dbReference type="AlphaFoldDB" id="F2QPR7"/>
<proteinExistence type="inferred from homology"/>
<reference evidence="12 13" key="1">
    <citation type="journal article" date="2011" name="J. Biotechnol.">
        <title>High-quality genome sequence of Pichia pastoris CBS7435.</title>
        <authorList>
            <person name="Kuberl A."/>
            <person name="Schneider J."/>
            <person name="Thallinger G.G."/>
            <person name="Anderl I."/>
            <person name="Wibberg D."/>
            <person name="Hajek T."/>
            <person name="Jaenicke S."/>
            <person name="Brinkrolf K."/>
            <person name="Goesmann A."/>
            <person name="Szczepanowski R."/>
            <person name="Puhler A."/>
            <person name="Schwab H."/>
            <person name="Glieder A."/>
            <person name="Pichler H."/>
        </authorList>
    </citation>
    <scope>NUCLEOTIDE SEQUENCE [LARGE SCALE GENOMIC DNA]</scope>
    <source>
        <strain evidence="13">ATCC 76273 / CBS 7435 / CECT 11047 / NRRL Y-11430 / Wegner 21-1</strain>
    </source>
</reference>
<dbReference type="InterPro" id="IPR057530">
    <property type="entry name" value="TIM-barrel_MTC6"/>
</dbReference>
<dbReference type="Pfam" id="PF25506">
    <property type="entry name" value="TIM-barrel_MTC6"/>
    <property type="match status" value="1"/>
</dbReference>
<evidence type="ECO:0000256" key="1">
    <source>
        <dbReference type="ARBA" id="ARBA00004479"/>
    </source>
</evidence>
<evidence type="ECO:0000256" key="8">
    <source>
        <dbReference type="ARBA" id="ARBA00038159"/>
    </source>
</evidence>
<keyword evidence="4 10" id="KW-1133">Transmembrane helix</keyword>
<dbReference type="InterPro" id="IPR051008">
    <property type="entry name" value="Telomere_Capping_Maintenance"/>
</dbReference>
<organism evidence="12 13">
    <name type="scientific">Komagataella phaffii (strain ATCC 76273 / CBS 7435 / CECT 11047 / NRRL Y-11430 / Wegner 21-1)</name>
    <name type="common">Yeast</name>
    <name type="synonym">Pichia pastoris</name>
    <dbReference type="NCBI Taxonomy" id="981350"/>
    <lineage>
        <taxon>Eukaryota</taxon>
        <taxon>Fungi</taxon>
        <taxon>Dikarya</taxon>
        <taxon>Ascomycota</taxon>
        <taxon>Saccharomycotina</taxon>
        <taxon>Pichiomycetes</taxon>
        <taxon>Pichiales</taxon>
        <taxon>Pichiaceae</taxon>
        <taxon>Komagataella</taxon>
    </lineage>
</organism>
<dbReference type="PANTHER" id="PTHR35518:SF2">
    <property type="entry name" value="MAINTENANCE OF TELOMERE CAPPING PROTEIN 6"/>
    <property type="match status" value="1"/>
</dbReference>
<accession>F2QPR7</accession>
<feature type="domain" description="MTC6 partial TIM-barrel" evidence="11">
    <location>
        <begin position="18"/>
        <end position="343"/>
    </location>
</feature>
<evidence type="ECO:0000256" key="5">
    <source>
        <dbReference type="ARBA" id="ARBA00023136"/>
    </source>
</evidence>
<keyword evidence="5 10" id="KW-0472">Membrane</keyword>
<keyword evidence="2 10" id="KW-0812">Transmembrane</keyword>
<comment type="function">
    <text evidence="7">May be involved in telomere capping.</text>
</comment>
<evidence type="ECO:0000313" key="13">
    <source>
        <dbReference type="Proteomes" id="UP000006853"/>
    </source>
</evidence>